<evidence type="ECO:0000313" key="3">
    <source>
        <dbReference type="Proteomes" id="UP000662939"/>
    </source>
</evidence>
<feature type="signal peptide" evidence="1">
    <location>
        <begin position="1"/>
        <end position="24"/>
    </location>
</feature>
<proteinExistence type="predicted"/>
<dbReference type="RefSeq" id="WP_213170650.1">
    <property type="nucleotide sequence ID" value="NZ_CP070496.1"/>
</dbReference>
<accession>A0A895XH31</accession>
<organism evidence="2 3">
    <name type="scientific">Natronoglycomyces albus</name>
    <dbReference type="NCBI Taxonomy" id="2811108"/>
    <lineage>
        <taxon>Bacteria</taxon>
        <taxon>Bacillati</taxon>
        <taxon>Actinomycetota</taxon>
        <taxon>Actinomycetes</taxon>
        <taxon>Glycomycetales</taxon>
        <taxon>Glycomycetaceae</taxon>
        <taxon>Natronoglycomyces</taxon>
    </lineage>
</organism>
<dbReference type="KEGG" id="nav:JQS30_12850"/>
<protein>
    <submittedName>
        <fullName evidence="2">Uncharacterized protein</fullName>
    </submittedName>
</protein>
<gene>
    <name evidence="2" type="ORF">JQS30_12850</name>
</gene>
<dbReference type="PROSITE" id="PS51257">
    <property type="entry name" value="PROKAR_LIPOPROTEIN"/>
    <property type="match status" value="1"/>
</dbReference>
<name>A0A895XH31_9ACTN</name>
<evidence type="ECO:0000313" key="2">
    <source>
        <dbReference type="EMBL" id="QSB04654.1"/>
    </source>
</evidence>
<evidence type="ECO:0000256" key="1">
    <source>
        <dbReference type="SAM" id="SignalP"/>
    </source>
</evidence>
<reference evidence="2" key="1">
    <citation type="submission" date="2021-02" db="EMBL/GenBank/DDBJ databases">
        <title>Natronoglycomyces albus gen. nov., sp. nov, a haloalkaliphilic actinobacterium from a soda solonchak soil.</title>
        <authorList>
            <person name="Sorokin D.Y."/>
            <person name="Khijniak T.V."/>
            <person name="Zakharycheva A.P."/>
            <person name="Boueva O.V."/>
            <person name="Ariskina E.V."/>
            <person name="Hahnke R.L."/>
            <person name="Bunk B."/>
            <person name="Sproer C."/>
            <person name="Schumann P."/>
            <person name="Evtushenko L.I."/>
            <person name="Kublanov I.V."/>
        </authorList>
    </citation>
    <scope>NUCLEOTIDE SEQUENCE</scope>
    <source>
        <strain evidence="2">DSM 106290</strain>
    </source>
</reference>
<feature type="chain" id="PRO_5034604490" evidence="1">
    <location>
        <begin position="25"/>
        <end position="293"/>
    </location>
</feature>
<sequence>MFKRSIAIVSLLGVVASVASCSEATDTSDTADRFSAIVAENRVLHFEFLAARERVAEVCLENAGYPAAEVDFFGGDVWDRDYILVDRYWEGGPTANDLLTPAEHDGMYAAAYGNDEFDDIELENGRTVRWATAGCIGQANQVLLEDDQRSFFHMYSVATAAAATTWQDTDEVVAARAKWAACMEQAGYPELEIPEDADIYAADAAYHAGLRPTSSGEDMTSAVAEFEAAQRELAEVDIACHEEAGLESIQAQAFWAEAGKILTENEVEVFAYGQRAKEILNRAQDIIANGTLD</sequence>
<dbReference type="Proteomes" id="UP000662939">
    <property type="component" value="Chromosome"/>
</dbReference>
<keyword evidence="3" id="KW-1185">Reference proteome</keyword>
<keyword evidence="1" id="KW-0732">Signal</keyword>
<dbReference type="EMBL" id="CP070496">
    <property type="protein sequence ID" value="QSB04654.1"/>
    <property type="molecule type" value="Genomic_DNA"/>
</dbReference>
<dbReference type="AlphaFoldDB" id="A0A895XH31"/>